<evidence type="ECO:0000256" key="3">
    <source>
        <dbReference type="ARBA" id="ARBA00012438"/>
    </source>
</evidence>
<dbReference type="InterPro" id="IPR004358">
    <property type="entry name" value="Sig_transdc_His_kin-like_C"/>
</dbReference>
<dbReference type="CDD" id="cd00082">
    <property type="entry name" value="HisKA"/>
    <property type="match status" value="1"/>
</dbReference>
<evidence type="ECO:0000313" key="20">
    <source>
        <dbReference type="Proteomes" id="UP001629432"/>
    </source>
</evidence>
<dbReference type="GO" id="GO:0005524">
    <property type="term" value="F:ATP binding"/>
    <property type="evidence" value="ECO:0007669"/>
    <property type="project" value="UniProtKB-KW"/>
</dbReference>
<dbReference type="PANTHER" id="PTHR45339:SF1">
    <property type="entry name" value="HYBRID SIGNAL TRANSDUCTION HISTIDINE KINASE J"/>
    <property type="match status" value="1"/>
</dbReference>
<evidence type="ECO:0000313" key="19">
    <source>
        <dbReference type="EMBL" id="MFM0638338.1"/>
    </source>
</evidence>
<evidence type="ECO:0000256" key="11">
    <source>
        <dbReference type="ARBA" id="ARBA00023136"/>
    </source>
</evidence>
<dbReference type="Gene3D" id="3.30.450.20">
    <property type="entry name" value="PAS domain"/>
    <property type="match status" value="1"/>
</dbReference>
<evidence type="ECO:0000256" key="4">
    <source>
        <dbReference type="ARBA" id="ARBA00022475"/>
    </source>
</evidence>
<dbReference type="InterPro" id="IPR000700">
    <property type="entry name" value="PAS-assoc_C"/>
</dbReference>
<dbReference type="InterPro" id="IPR036097">
    <property type="entry name" value="HisK_dim/P_sf"/>
</dbReference>
<evidence type="ECO:0000256" key="2">
    <source>
        <dbReference type="ARBA" id="ARBA00004651"/>
    </source>
</evidence>
<evidence type="ECO:0000256" key="1">
    <source>
        <dbReference type="ARBA" id="ARBA00000085"/>
    </source>
</evidence>
<dbReference type="RefSeq" id="WP_408337220.1">
    <property type="nucleotide sequence ID" value="NZ_JAQQCF010000013.1"/>
</dbReference>
<dbReference type="InterPro" id="IPR003594">
    <property type="entry name" value="HATPase_dom"/>
</dbReference>
<evidence type="ECO:0000256" key="9">
    <source>
        <dbReference type="ARBA" id="ARBA00022989"/>
    </source>
</evidence>
<evidence type="ECO:0000256" key="13">
    <source>
        <dbReference type="PROSITE-ProRule" id="PRU00169"/>
    </source>
</evidence>
<dbReference type="PROSITE" id="PS50113">
    <property type="entry name" value="PAC"/>
    <property type="match status" value="1"/>
</dbReference>
<evidence type="ECO:0000256" key="5">
    <source>
        <dbReference type="ARBA" id="ARBA00022553"/>
    </source>
</evidence>
<dbReference type="CDD" id="cd17546">
    <property type="entry name" value="REC_hyHK_CKI1_RcsC-like"/>
    <property type="match status" value="1"/>
</dbReference>
<dbReference type="InterPro" id="IPR003661">
    <property type="entry name" value="HisK_dim/P_dom"/>
</dbReference>
<evidence type="ECO:0000259" key="15">
    <source>
        <dbReference type="PROSITE" id="PS50109"/>
    </source>
</evidence>
<evidence type="ECO:0000259" key="17">
    <source>
        <dbReference type="PROSITE" id="PS50113"/>
    </source>
</evidence>
<proteinExistence type="predicted"/>
<dbReference type="Pfam" id="PF01627">
    <property type="entry name" value="Hpt"/>
    <property type="match status" value="1"/>
</dbReference>
<evidence type="ECO:0000259" key="16">
    <source>
        <dbReference type="PROSITE" id="PS50110"/>
    </source>
</evidence>
<evidence type="ECO:0000256" key="7">
    <source>
        <dbReference type="ARBA" id="ARBA00022741"/>
    </source>
</evidence>
<comment type="catalytic activity">
    <reaction evidence="1">
        <text>ATP + protein L-histidine = ADP + protein N-phospho-L-histidine.</text>
        <dbReference type="EC" id="2.7.13.3"/>
    </reaction>
</comment>
<dbReference type="EMBL" id="JAQQCF010000013">
    <property type="protein sequence ID" value="MFM0638338.1"/>
    <property type="molecule type" value="Genomic_DNA"/>
</dbReference>
<evidence type="ECO:0000259" key="18">
    <source>
        <dbReference type="PROSITE" id="PS50894"/>
    </source>
</evidence>
<dbReference type="SUPFAM" id="SSF55874">
    <property type="entry name" value="ATPase domain of HSP90 chaperone/DNA topoisomerase II/histidine kinase"/>
    <property type="match status" value="1"/>
</dbReference>
<dbReference type="SMART" id="SM00387">
    <property type="entry name" value="HATPase_c"/>
    <property type="match status" value="1"/>
</dbReference>
<dbReference type="InterPro" id="IPR008207">
    <property type="entry name" value="Sig_transdc_His_kin_Hpt_dom"/>
</dbReference>
<keyword evidence="4" id="KW-1003">Cell membrane</keyword>
<comment type="subcellular location">
    <subcellularLocation>
        <location evidence="2">Cell membrane</location>
        <topology evidence="2">Multi-pass membrane protein</topology>
    </subcellularLocation>
</comment>
<gene>
    <name evidence="19" type="ORF">PQQ63_16700</name>
</gene>
<evidence type="ECO:0000256" key="10">
    <source>
        <dbReference type="ARBA" id="ARBA00023012"/>
    </source>
</evidence>
<dbReference type="PROSITE" id="PS50894">
    <property type="entry name" value="HPT"/>
    <property type="match status" value="1"/>
</dbReference>
<keyword evidence="7" id="KW-0547">Nucleotide-binding</keyword>
<keyword evidence="11 14" id="KW-0472">Membrane</keyword>
<dbReference type="Pfam" id="PF00512">
    <property type="entry name" value="HisKA"/>
    <property type="match status" value="1"/>
</dbReference>
<dbReference type="InterPro" id="IPR005467">
    <property type="entry name" value="His_kinase_dom"/>
</dbReference>
<evidence type="ECO:0000256" key="14">
    <source>
        <dbReference type="SAM" id="Phobius"/>
    </source>
</evidence>
<keyword evidence="8 19" id="KW-0067">ATP-binding</keyword>
<dbReference type="InterPro" id="IPR036641">
    <property type="entry name" value="HPT_dom_sf"/>
</dbReference>
<dbReference type="SMART" id="SM00448">
    <property type="entry name" value="REC"/>
    <property type="match status" value="1"/>
</dbReference>
<dbReference type="Gene3D" id="3.30.565.10">
    <property type="entry name" value="Histidine kinase-like ATPase, C-terminal domain"/>
    <property type="match status" value="1"/>
</dbReference>
<keyword evidence="20" id="KW-1185">Reference proteome</keyword>
<dbReference type="SUPFAM" id="SSF47384">
    <property type="entry name" value="Homodimeric domain of signal transducing histidine kinase"/>
    <property type="match status" value="1"/>
</dbReference>
<evidence type="ECO:0000256" key="12">
    <source>
        <dbReference type="PROSITE-ProRule" id="PRU00110"/>
    </source>
</evidence>
<dbReference type="PANTHER" id="PTHR45339">
    <property type="entry name" value="HYBRID SIGNAL TRANSDUCTION HISTIDINE KINASE J"/>
    <property type="match status" value="1"/>
</dbReference>
<dbReference type="SUPFAM" id="SSF55785">
    <property type="entry name" value="PYP-like sensor domain (PAS domain)"/>
    <property type="match status" value="1"/>
</dbReference>
<comment type="caution">
    <text evidence="19">The sequence shown here is derived from an EMBL/GenBank/DDBJ whole genome shotgun (WGS) entry which is preliminary data.</text>
</comment>
<feature type="domain" description="PAC" evidence="17">
    <location>
        <begin position="474"/>
        <end position="524"/>
    </location>
</feature>
<dbReference type="EC" id="2.7.13.3" evidence="3"/>
<accession>A0ABW9DSK8</accession>
<dbReference type="InterPro" id="IPR035965">
    <property type="entry name" value="PAS-like_dom_sf"/>
</dbReference>
<protein>
    <recommendedName>
        <fullName evidence="3">histidine kinase</fullName>
        <ecNumber evidence="3">2.7.13.3</ecNumber>
    </recommendedName>
</protein>
<feature type="transmembrane region" description="Helical" evidence="14">
    <location>
        <begin position="352"/>
        <end position="377"/>
    </location>
</feature>
<dbReference type="InterPro" id="IPR011006">
    <property type="entry name" value="CheY-like_superfamily"/>
</dbReference>
<dbReference type="SMART" id="SM00388">
    <property type="entry name" value="HisKA"/>
    <property type="match status" value="1"/>
</dbReference>
<dbReference type="Pfam" id="PF02518">
    <property type="entry name" value="HATPase_c"/>
    <property type="match status" value="1"/>
</dbReference>
<keyword evidence="10" id="KW-0902">Two-component regulatory system</keyword>
<feature type="domain" description="Response regulatory" evidence="16">
    <location>
        <begin position="912"/>
        <end position="1026"/>
    </location>
</feature>
<feature type="modified residue" description="Phosphohistidine" evidence="12">
    <location>
        <position position="1084"/>
    </location>
</feature>
<dbReference type="Gene3D" id="1.20.120.160">
    <property type="entry name" value="HPT domain"/>
    <property type="match status" value="1"/>
</dbReference>
<dbReference type="InterPro" id="IPR036890">
    <property type="entry name" value="HATPase_C_sf"/>
</dbReference>
<evidence type="ECO:0000256" key="8">
    <source>
        <dbReference type="ARBA" id="ARBA00022840"/>
    </source>
</evidence>
<feature type="modified residue" description="4-aspartylphosphate" evidence="13">
    <location>
        <position position="961"/>
    </location>
</feature>
<dbReference type="SUPFAM" id="SSF47226">
    <property type="entry name" value="Histidine-containing phosphotransfer domain, HPT domain"/>
    <property type="match status" value="1"/>
</dbReference>
<sequence length="1137" mass="123156">MPVSRESRPQVLPASALGQLRRYQRLLMFGGGIVVTIVVLLAFALDLVSTVRSYIAAEQQAYLVDRSLVTSEIEASEASFRNGLISAELLWGENHRASQALISSFEAEGSELIIQPSPAVRPHLFVGTPDQPASPDDLARNLGLAVQLARVSMAGSLMRGRPLTGYYYSTTSDLTGFIPAPSPRDAQVAAALANRRGLLESLRIDFGDLSRERVMEPFASRRTVHWLAPFVNPLSGKHVVRLAAPAYDHGKPFAVLVTEYALGELTAPLSVDRFTGAFMIVSADGQLIDAASRDAPSAAMLKAALHSRVAGVSAGRPAEHYADGIFTISDRLADTGWSLVYVYSWRSIAAGVALPVGTSAITTLVIIVVMWALLLVFNRRVFVPVFERSQHVFDSEHLSRTLIGTAPVGLGLIEQHSGKPLLRSPVMAEMAARMTVDAPTLSAEFVQRHNALNRAVRDTSRDRGADASVPSPVVRDDMSLQTRDGETVHLALSIAPARYQGTDVLVAAFSDVTEKHRLEQQLLAAKQAADAANAAKSSFLAAMSHEIRTPLNAILGNLELLARSPLTDTQSDRLTTVRTSSTGLLTIISDILDFSKIEAGEMSLEDIEFDVVDVAERALMIFAPLANERGIHLHARFTTASSVWMRGDPTRLGQVLHNLLGNAIKFTPAGTVSLLLCVEPGPDGEPAIAIAVEDTGIGLSRDQLDGIFQAFTQADASINRRFGGTGLGLALCRRLVGAMRGKISVESKLHDGSRFTVRLPLATRIPVAPDKRIFSGQRVIFLASNDAWRDWAIPHLEAWGLRTHVFTHPALVDVEMLAAADVLVICGDHDNWHPEEENRLVEEASRIVDCRYDGPARPVRMSRIFSVSCYSLKGIQGALRQAVLNEAPFVATGEPEAHTMGEALPRNGPRLRVLLAEDNTVNRKLFAEQLETLGCDAYVARSGDEALDALSSDKWDVLLTDLNMPGMSGYELADTVRQRWPSLPVIAVTAHATTNELARAHAAGMSEVLIKPLSLQQLYDCLARVARAGQAVVEPGDGPDAVLGTKPIPAALHDSFKASSIESLRTIRQAYEDGDKPKLLAELHSMKGTFGVFGHSSLAQQWAALETLITQDDADKRTDVRAALDDLEAQTRTLFPD</sequence>
<dbReference type="Gene3D" id="1.10.287.130">
    <property type="match status" value="1"/>
</dbReference>
<dbReference type="Pfam" id="PF00072">
    <property type="entry name" value="Response_reg"/>
    <property type="match status" value="1"/>
</dbReference>
<dbReference type="Proteomes" id="UP001629432">
    <property type="component" value="Unassembled WGS sequence"/>
</dbReference>
<feature type="transmembrane region" description="Helical" evidence="14">
    <location>
        <begin position="26"/>
        <end position="45"/>
    </location>
</feature>
<feature type="domain" description="Histidine kinase" evidence="15">
    <location>
        <begin position="542"/>
        <end position="763"/>
    </location>
</feature>
<evidence type="ECO:0000256" key="6">
    <source>
        <dbReference type="ARBA" id="ARBA00022692"/>
    </source>
</evidence>
<dbReference type="PRINTS" id="PR00344">
    <property type="entry name" value="BCTRLSENSOR"/>
</dbReference>
<feature type="domain" description="HPt" evidence="18">
    <location>
        <begin position="1045"/>
        <end position="1137"/>
    </location>
</feature>
<name>A0ABW9DSK8_9BURK</name>
<dbReference type="PROSITE" id="PS50110">
    <property type="entry name" value="RESPONSE_REGULATORY"/>
    <property type="match status" value="1"/>
</dbReference>
<dbReference type="Gene3D" id="3.40.50.2300">
    <property type="match status" value="1"/>
</dbReference>
<dbReference type="InterPro" id="IPR001789">
    <property type="entry name" value="Sig_transdc_resp-reg_receiver"/>
</dbReference>
<keyword evidence="5 13" id="KW-0597">Phosphoprotein</keyword>
<keyword evidence="9 14" id="KW-1133">Transmembrane helix</keyword>
<organism evidence="19 20">
    <name type="scientific">Paraburkholderia metrosideri</name>
    <dbReference type="NCBI Taxonomy" id="580937"/>
    <lineage>
        <taxon>Bacteria</taxon>
        <taxon>Pseudomonadati</taxon>
        <taxon>Pseudomonadota</taxon>
        <taxon>Betaproteobacteria</taxon>
        <taxon>Burkholderiales</taxon>
        <taxon>Burkholderiaceae</taxon>
        <taxon>Paraburkholderia</taxon>
    </lineage>
</organism>
<dbReference type="SUPFAM" id="SSF52172">
    <property type="entry name" value="CheY-like"/>
    <property type="match status" value="1"/>
</dbReference>
<keyword evidence="6 14" id="KW-0812">Transmembrane</keyword>
<dbReference type="CDD" id="cd16922">
    <property type="entry name" value="HATPase_EvgS-ArcB-TorS-like"/>
    <property type="match status" value="1"/>
</dbReference>
<reference evidence="19 20" key="1">
    <citation type="journal article" date="2024" name="Chem. Sci.">
        <title>Discovery of megapolipeptins by genome mining of a Burkholderiales bacteria collection.</title>
        <authorList>
            <person name="Paulo B.S."/>
            <person name="Recchia M.J.J."/>
            <person name="Lee S."/>
            <person name="Fergusson C.H."/>
            <person name="Romanowski S.B."/>
            <person name="Hernandez A."/>
            <person name="Krull N."/>
            <person name="Liu D.Y."/>
            <person name="Cavanagh H."/>
            <person name="Bos A."/>
            <person name="Gray C.A."/>
            <person name="Murphy B.T."/>
            <person name="Linington R.G."/>
            <person name="Eustaquio A.S."/>
        </authorList>
    </citation>
    <scope>NUCLEOTIDE SEQUENCE [LARGE SCALE GENOMIC DNA]</scope>
    <source>
        <strain evidence="19 20">RL17-338-BIC-A</strain>
    </source>
</reference>
<dbReference type="PROSITE" id="PS50109">
    <property type="entry name" value="HIS_KIN"/>
    <property type="match status" value="1"/>
</dbReference>